<evidence type="ECO:0000313" key="9">
    <source>
        <dbReference type="Proteomes" id="UP001165289"/>
    </source>
</evidence>
<feature type="domain" description="TRAF-type" evidence="7">
    <location>
        <begin position="176"/>
        <end position="225"/>
    </location>
</feature>
<feature type="zinc finger region" description="TRAF-type" evidence="4">
    <location>
        <begin position="123"/>
        <end position="165"/>
    </location>
</feature>
<evidence type="ECO:0000256" key="3">
    <source>
        <dbReference type="ARBA" id="ARBA00022833"/>
    </source>
</evidence>
<dbReference type="Proteomes" id="UP001165289">
    <property type="component" value="Unassembled WGS sequence"/>
</dbReference>
<keyword evidence="5" id="KW-0175">Coiled coil</keyword>
<dbReference type="InterPro" id="IPR013083">
    <property type="entry name" value="Znf_RING/FYVE/PHD"/>
</dbReference>
<keyword evidence="9" id="KW-1185">Reference proteome</keyword>
<dbReference type="InterPro" id="IPR018957">
    <property type="entry name" value="Znf_C3HC4_RING-type"/>
</dbReference>
<feature type="domain" description="TRAF-type" evidence="7">
    <location>
        <begin position="123"/>
        <end position="165"/>
    </location>
</feature>
<evidence type="ECO:0000256" key="5">
    <source>
        <dbReference type="SAM" id="Coils"/>
    </source>
</evidence>
<dbReference type="PANTHER" id="PTHR10131:SF94">
    <property type="entry name" value="TNF RECEPTOR-ASSOCIATED FACTOR 4"/>
    <property type="match status" value="1"/>
</dbReference>
<keyword evidence="1 4" id="KW-0479">Metal-binding</keyword>
<evidence type="ECO:0000259" key="7">
    <source>
        <dbReference type="PROSITE" id="PS50145"/>
    </source>
</evidence>
<dbReference type="InterPro" id="IPR001841">
    <property type="entry name" value="Znf_RING"/>
</dbReference>
<evidence type="ECO:0000256" key="4">
    <source>
        <dbReference type="PROSITE-ProRule" id="PRU00207"/>
    </source>
</evidence>
<name>A0AAV7JUL5_9METZ</name>
<dbReference type="SUPFAM" id="SSF49599">
    <property type="entry name" value="TRAF domain-like"/>
    <property type="match status" value="1"/>
</dbReference>
<dbReference type="PROSITE" id="PS50089">
    <property type="entry name" value="ZF_RING_2"/>
    <property type="match status" value="1"/>
</dbReference>
<organism evidence="8 9">
    <name type="scientific">Oopsacas minuta</name>
    <dbReference type="NCBI Taxonomy" id="111878"/>
    <lineage>
        <taxon>Eukaryota</taxon>
        <taxon>Metazoa</taxon>
        <taxon>Porifera</taxon>
        <taxon>Hexactinellida</taxon>
        <taxon>Hexasterophora</taxon>
        <taxon>Lyssacinosida</taxon>
        <taxon>Leucopsacidae</taxon>
        <taxon>Oopsacas</taxon>
    </lineage>
</organism>
<comment type="caution">
    <text evidence="8">The sequence shown here is derived from an EMBL/GenBank/DDBJ whole genome shotgun (WGS) entry which is preliminary data.</text>
</comment>
<dbReference type="GO" id="GO:0043122">
    <property type="term" value="P:regulation of canonical NF-kappaB signal transduction"/>
    <property type="evidence" value="ECO:0007669"/>
    <property type="project" value="TreeGrafter"/>
</dbReference>
<gene>
    <name evidence="8" type="ORF">LOD99_4366</name>
</gene>
<dbReference type="PROSITE" id="PS50145">
    <property type="entry name" value="ZF_TRAF"/>
    <property type="match status" value="2"/>
</dbReference>
<dbReference type="SUPFAM" id="SSF57850">
    <property type="entry name" value="RING/U-box"/>
    <property type="match status" value="1"/>
</dbReference>
<dbReference type="InterPro" id="IPR017907">
    <property type="entry name" value="Znf_RING_CS"/>
</dbReference>
<dbReference type="EMBL" id="JAKMXF010000298">
    <property type="protein sequence ID" value="KAI6652581.1"/>
    <property type="molecule type" value="Genomic_DNA"/>
</dbReference>
<dbReference type="PANTHER" id="PTHR10131">
    <property type="entry name" value="TNF RECEPTOR ASSOCIATED FACTOR"/>
    <property type="match status" value="1"/>
</dbReference>
<dbReference type="AlphaFoldDB" id="A0AAV7JUL5"/>
<protein>
    <submittedName>
        <fullName evidence="8">Tumor necrosis factor receptor-associated factor 6</fullName>
    </submittedName>
</protein>
<keyword evidence="8" id="KW-0675">Receptor</keyword>
<keyword evidence="3 4" id="KW-0862">Zinc</keyword>
<reference evidence="8 9" key="1">
    <citation type="journal article" date="2023" name="BMC Biol.">
        <title>The compact genome of the sponge Oopsacas minuta (Hexactinellida) is lacking key metazoan core genes.</title>
        <authorList>
            <person name="Santini S."/>
            <person name="Schenkelaars Q."/>
            <person name="Jourda C."/>
            <person name="Duchesne M."/>
            <person name="Belahbib H."/>
            <person name="Rocher C."/>
            <person name="Selva M."/>
            <person name="Riesgo A."/>
            <person name="Vervoort M."/>
            <person name="Leys S.P."/>
            <person name="Kodjabachian L."/>
            <person name="Le Bivic A."/>
            <person name="Borchiellini C."/>
            <person name="Claverie J.M."/>
            <person name="Renard E."/>
        </authorList>
    </citation>
    <scope>NUCLEOTIDE SEQUENCE [LARGE SCALE GENOMIC DNA]</scope>
    <source>
        <strain evidence="8">SPO-2</strain>
    </source>
</reference>
<evidence type="ECO:0000313" key="8">
    <source>
        <dbReference type="EMBL" id="KAI6652581.1"/>
    </source>
</evidence>
<evidence type="ECO:0000256" key="2">
    <source>
        <dbReference type="ARBA" id="ARBA00022771"/>
    </source>
</evidence>
<dbReference type="InterPro" id="IPR001293">
    <property type="entry name" value="Znf_TRAF"/>
</dbReference>
<dbReference type="Gene3D" id="3.30.40.10">
    <property type="entry name" value="Zinc/RING finger domain, C3HC4 (zinc finger)"/>
    <property type="match status" value="3"/>
</dbReference>
<dbReference type="Pfam" id="PF00097">
    <property type="entry name" value="zf-C3HC4"/>
    <property type="match status" value="1"/>
</dbReference>
<accession>A0AAV7JUL5</accession>
<evidence type="ECO:0000259" key="6">
    <source>
        <dbReference type="PROSITE" id="PS50089"/>
    </source>
</evidence>
<dbReference type="GO" id="GO:0008270">
    <property type="term" value="F:zinc ion binding"/>
    <property type="evidence" value="ECO:0007669"/>
    <property type="project" value="UniProtKB-KW"/>
</dbReference>
<dbReference type="PROSITE" id="PS00518">
    <property type="entry name" value="ZF_RING_1"/>
    <property type="match status" value="1"/>
</dbReference>
<feature type="coiled-coil region" evidence="5">
    <location>
        <begin position="253"/>
        <end position="301"/>
    </location>
</feature>
<evidence type="ECO:0000256" key="1">
    <source>
        <dbReference type="ARBA" id="ARBA00022723"/>
    </source>
</evidence>
<dbReference type="SMART" id="SM00184">
    <property type="entry name" value="RING"/>
    <property type="match status" value="1"/>
</dbReference>
<dbReference type="Pfam" id="PF02176">
    <property type="entry name" value="zf-TRAF"/>
    <property type="match status" value="2"/>
</dbReference>
<sequence length="436" mass="50977">MDSFEDKLTIDKYEDLVYMQAGTIYGGYDSDIFLQSIDEFTCSICHGVVRDPKIVVSCGHLFCTACIENIDIQKCPLDNSIIEDGQIQDEKFIKRLTLKKIVRCPLSKRLCEWEGELSSLANHLNECECFMIRCPNSGCESVVKRTNFNLHNEVCPNALIRCTWCDMKLKQLNYDTHVTSNCPLYPVNCPNGCDVEEMDRKDLILHIQNECTKAKVNCQYREFGCYEGLEKHERDLHYEEKMKDHLLMIKNNILEIQSEQDKLREDNLKLREESLKLREENEELRNITQNLDKTIKQKDKKLARFKDISCDQEERLRAIERVIFQRTRQDDVSDCEPEIANEISWWSTSSNEEVENTAEGDYNAWAYEQRVETNTSGLWSYREYPEQAELLWGSRANPILISMENSTNRSPSVESQQLLEVLRHDVSPQSELWTHH</sequence>
<keyword evidence="2 4" id="KW-0863">Zinc-finger</keyword>
<proteinExistence type="predicted"/>
<feature type="domain" description="RING-type" evidence="6">
    <location>
        <begin position="42"/>
        <end position="79"/>
    </location>
</feature>
<feature type="zinc finger region" description="TRAF-type" evidence="4">
    <location>
        <begin position="176"/>
        <end position="225"/>
    </location>
</feature>